<evidence type="ECO:0000256" key="1">
    <source>
        <dbReference type="SAM" id="SignalP"/>
    </source>
</evidence>
<organism evidence="2 3">
    <name type="scientific">Thiothrix eikelboomii</name>
    <dbReference type="NCBI Taxonomy" id="92487"/>
    <lineage>
        <taxon>Bacteria</taxon>
        <taxon>Pseudomonadati</taxon>
        <taxon>Pseudomonadota</taxon>
        <taxon>Gammaproteobacteria</taxon>
        <taxon>Thiotrichales</taxon>
        <taxon>Thiotrichaceae</taxon>
        <taxon>Thiothrix</taxon>
    </lineage>
</organism>
<name>A0A1T4VRZ4_9GAMM</name>
<keyword evidence="3" id="KW-1185">Reference proteome</keyword>
<evidence type="ECO:0000313" key="3">
    <source>
        <dbReference type="Proteomes" id="UP000190460"/>
    </source>
</evidence>
<dbReference type="Proteomes" id="UP000190460">
    <property type="component" value="Unassembled WGS sequence"/>
</dbReference>
<gene>
    <name evidence="2" type="ORF">SAMN02745130_00098</name>
</gene>
<dbReference type="STRING" id="92487.SAMN02745130_00098"/>
<sequence>MKVLVFSISVGSLLMANLALAACPSGSETLFFCNTQKGNKQLEVCDAGKTISYSFGKKGQKPELAIAVPRSKASTWQWQGIGRYMSYSVNIPNSDYNYNVFWSVDRVTEEHAIEAGVNVEKKGKLLTTLLCQEKGLINNLEGVDLKPAE</sequence>
<accession>A0A1T4VRZ4</accession>
<feature type="chain" id="PRO_5011984302" evidence="1">
    <location>
        <begin position="22"/>
        <end position="149"/>
    </location>
</feature>
<dbReference type="EMBL" id="FUYB01000001">
    <property type="protein sequence ID" value="SKA67717.1"/>
    <property type="molecule type" value="Genomic_DNA"/>
</dbReference>
<dbReference type="AlphaFoldDB" id="A0A1T4VRZ4"/>
<feature type="signal peptide" evidence="1">
    <location>
        <begin position="1"/>
        <end position="21"/>
    </location>
</feature>
<proteinExistence type="predicted"/>
<reference evidence="2 3" key="1">
    <citation type="submission" date="2017-02" db="EMBL/GenBank/DDBJ databases">
        <authorList>
            <person name="Peterson S.W."/>
        </authorList>
    </citation>
    <scope>NUCLEOTIDE SEQUENCE [LARGE SCALE GENOMIC DNA]</scope>
    <source>
        <strain evidence="2 3">ATCC 49788</strain>
    </source>
</reference>
<evidence type="ECO:0000313" key="2">
    <source>
        <dbReference type="EMBL" id="SKA67717.1"/>
    </source>
</evidence>
<protein>
    <submittedName>
        <fullName evidence="2">Uncharacterized protein</fullName>
    </submittedName>
</protein>
<dbReference type="PROSITE" id="PS51257">
    <property type="entry name" value="PROKAR_LIPOPROTEIN"/>
    <property type="match status" value="1"/>
</dbReference>
<dbReference type="OrthoDB" id="8591210at2"/>
<dbReference type="RefSeq" id="WP_078920616.1">
    <property type="nucleotide sequence ID" value="NZ_FUYB01000001.1"/>
</dbReference>
<keyword evidence="1" id="KW-0732">Signal</keyword>